<protein>
    <recommendedName>
        <fullName evidence="4">Glucose N-acetyltransferase 1</fullName>
    </recommendedName>
</protein>
<evidence type="ECO:0000313" key="3">
    <source>
        <dbReference type="Proteomes" id="UP000191522"/>
    </source>
</evidence>
<feature type="transmembrane region" description="Helical" evidence="1">
    <location>
        <begin position="43"/>
        <end position="59"/>
    </location>
</feature>
<evidence type="ECO:0008006" key="4">
    <source>
        <dbReference type="Google" id="ProtNLM"/>
    </source>
</evidence>
<gene>
    <name evidence="2" type="ORF">PENDEC_c031G01649</name>
</gene>
<evidence type="ECO:0000256" key="1">
    <source>
        <dbReference type="SAM" id="Phobius"/>
    </source>
</evidence>
<evidence type="ECO:0000313" key="2">
    <source>
        <dbReference type="EMBL" id="OQD68728.1"/>
    </source>
</evidence>
<accession>A0A1V6NVF4</accession>
<dbReference type="AlphaFoldDB" id="A0A1V6NVF4"/>
<dbReference type="EMBL" id="MDYL01000031">
    <property type="protein sequence ID" value="OQD68728.1"/>
    <property type="molecule type" value="Genomic_DNA"/>
</dbReference>
<keyword evidence="3" id="KW-1185">Reference proteome</keyword>
<dbReference type="OrthoDB" id="2014201at2759"/>
<keyword evidence="1" id="KW-1133">Transmembrane helix</keyword>
<dbReference type="PANTHER" id="PTHR11183">
    <property type="entry name" value="GLYCOGENIN SUBFAMILY MEMBER"/>
    <property type="match status" value="1"/>
</dbReference>
<dbReference type="Proteomes" id="UP000191522">
    <property type="component" value="Unassembled WGS sequence"/>
</dbReference>
<dbReference type="InterPro" id="IPR029044">
    <property type="entry name" value="Nucleotide-diphossugar_trans"/>
</dbReference>
<dbReference type="STRING" id="69771.A0A1V6NVF4"/>
<keyword evidence="1" id="KW-0812">Transmembrane</keyword>
<dbReference type="OMA" id="CRDREVW"/>
<proteinExistence type="predicted"/>
<comment type="caution">
    <text evidence="2">The sequence shown here is derived from an EMBL/GenBank/DDBJ whole genome shotgun (WGS) entry which is preliminary data.</text>
</comment>
<dbReference type="SUPFAM" id="SSF53448">
    <property type="entry name" value="Nucleotide-diphospho-sugar transferases"/>
    <property type="match status" value="1"/>
</dbReference>
<organism evidence="2 3">
    <name type="scientific">Penicillium decumbens</name>
    <dbReference type="NCBI Taxonomy" id="69771"/>
    <lineage>
        <taxon>Eukaryota</taxon>
        <taxon>Fungi</taxon>
        <taxon>Dikarya</taxon>
        <taxon>Ascomycota</taxon>
        <taxon>Pezizomycotina</taxon>
        <taxon>Eurotiomycetes</taxon>
        <taxon>Eurotiomycetidae</taxon>
        <taxon>Eurotiales</taxon>
        <taxon>Aspergillaceae</taxon>
        <taxon>Penicillium</taxon>
    </lineage>
</organism>
<dbReference type="Gene3D" id="3.90.550.10">
    <property type="entry name" value="Spore Coat Polysaccharide Biosynthesis Protein SpsA, Chain A"/>
    <property type="match status" value="1"/>
</dbReference>
<dbReference type="InterPro" id="IPR050587">
    <property type="entry name" value="GNT1/Glycosyltrans_8"/>
</dbReference>
<keyword evidence="1" id="KW-0472">Membrane</keyword>
<sequence length="386" mass="45022">MALPTIKSKAFPYRRGSDVSENDFFDIADEPLLAMFKRQLRRVRTWVILALFIMFMMWRRREKQPPSLAPHIHYDEVDWSRFAYTTYATSETYLCNAVMVFEALQRFGSRAERVLFYPQEWDLVVENEFDRISQLLVMAKDEYKVLLRPVIIQGIQTGGEEASEASWDTSTAKLSAFGAVEYDRVIHLDSDITLLQHMDELFFLPATTIAMPRAYWLLPQTKTLSSLLAVIEPSYREYTALTNIIKPVQAGQIQLNLTDTRYDMELLNDRYGDSALILPHRPYGLISGEFRTKSHWKYLGNDHEAWNPDLALSEAKFVHFSDWPLPKPWVMWPQEMLAKVQPACDNDPGTPNESGCRDREVWRKLYDDFRRQRKDICKLLSYPAPV</sequence>
<name>A0A1V6NVF4_PENDC</name>
<reference evidence="3" key="1">
    <citation type="journal article" date="2017" name="Nat. Microbiol.">
        <title>Global analysis of biosynthetic gene clusters reveals vast potential of secondary metabolite production in Penicillium species.</title>
        <authorList>
            <person name="Nielsen J.C."/>
            <person name="Grijseels S."/>
            <person name="Prigent S."/>
            <person name="Ji B."/>
            <person name="Dainat J."/>
            <person name="Nielsen K.F."/>
            <person name="Frisvad J.C."/>
            <person name="Workman M."/>
            <person name="Nielsen J."/>
        </authorList>
    </citation>
    <scope>NUCLEOTIDE SEQUENCE [LARGE SCALE GENOMIC DNA]</scope>
    <source>
        <strain evidence="3">IBT 11843</strain>
    </source>
</reference>